<dbReference type="InterPro" id="IPR036477">
    <property type="entry name" value="Formyl_transf_N_sf"/>
</dbReference>
<dbReference type="HAMAP" id="MF_00182">
    <property type="entry name" value="Formyl_trans"/>
    <property type="match status" value="1"/>
</dbReference>
<evidence type="ECO:0000256" key="4">
    <source>
        <dbReference type="ARBA" id="ARBA00016014"/>
    </source>
</evidence>
<dbReference type="KEGG" id="bang:BBAG_0449"/>
<dbReference type="GO" id="GO:0005829">
    <property type="term" value="C:cytosol"/>
    <property type="evidence" value="ECO:0007669"/>
    <property type="project" value="TreeGrafter"/>
</dbReference>
<dbReference type="EC" id="2.1.2.9" evidence="3 8"/>
<evidence type="ECO:0000256" key="5">
    <source>
        <dbReference type="ARBA" id="ARBA00022679"/>
    </source>
</evidence>
<keyword evidence="6 8" id="KW-0648">Protein biosynthesis</keyword>
<dbReference type="Pfam" id="PF00551">
    <property type="entry name" value="Formyl_trans_N"/>
    <property type="match status" value="1"/>
</dbReference>
<dbReference type="PATRIC" id="fig|518635.17.peg.465"/>
<dbReference type="NCBIfam" id="TIGR00460">
    <property type="entry name" value="fmt"/>
    <property type="match status" value="1"/>
</dbReference>
<sequence>MTLRLLFAGTPDVAVPSLRAFAADPRFEVVGVLTRPDAPTGRGRKLAPSPVKAAAVELGIPVFTDKPRSQEFLDALAGVQADIAAVIAYGNILPKAVLDAVPLGWYNLHFSNLPKWRGAAPVQRAIWAGDATTGADVFKVGEGLDDGPVIASMSVALTGRETSGELLDRLALEGAPMYVDALARVGDGTARFVPQAHEQAEYAHKISVEDAHVAVHDAVESIDRQIRACTPNPGAWMNLHASGDASESITLHVLRAQPADMQRPNVPSALEPGRLLTGKKNVWMGTGSTPLELLEVKAQGKKAMRAADWARGARLADDAYLG</sequence>
<feature type="domain" description="Formyl transferase C-terminal" evidence="10">
    <location>
        <begin position="205"/>
        <end position="313"/>
    </location>
</feature>
<dbReference type="CDD" id="cd08646">
    <property type="entry name" value="FMT_core_Met-tRNA-FMT_N"/>
    <property type="match status" value="1"/>
</dbReference>
<comment type="similarity">
    <text evidence="2 8">Belongs to the Fmt family.</text>
</comment>
<dbReference type="GO" id="GO:0004479">
    <property type="term" value="F:methionyl-tRNA formyltransferase activity"/>
    <property type="evidence" value="ECO:0007669"/>
    <property type="project" value="UniProtKB-UniRule"/>
</dbReference>
<dbReference type="SUPFAM" id="SSF53328">
    <property type="entry name" value="Formyltransferase"/>
    <property type="match status" value="1"/>
</dbReference>
<dbReference type="InterPro" id="IPR041711">
    <property type="entry name" value="Met-tRNA-FMT_N"/>
</dbReference>
<proteinExistence type="inferred from homology"/>
<dbReference type="PANTHER" id="PTHR11138:SF5">
    <property type="entry name" value="METHIONYL-TRNA FORMYLTRANSFERASE, MITOCHONDRIAL"/>
    <property type="match status" value="1"/>
</dbReference>
<keyword evidence="12" id="KW-1185">Reference proteome</keyword>
<dbReference type="Pfam" id="PF02911">
    <property type="entry name" value="Formyl_trans_C"/>
    <property type="match status" value="1"/>
</dbReference>
<accession>C4FDY0</accession>
<evidence type="ECO:0000256" key="7">
    <source>
        <dbReference type="ARBA" id="ARBA00048558"/>
    </source>
</evidence>
<dbReference type="RefSeq" id="WP_003825739.1">
    <property type="nucleotide sequence ID" value="NZ_AP012322.1"/>
</dbReference>
<name>C4FDY0_9BIFI</name>
<gene>
    <name evidence="8 11" type="primary">fmt</name>
    <name evidence="11" type="ORF">BIFANG_02518</name>
</gene>
<dbReference type="InterPro" id="IPR011034">
    <property type="entry name" value="Formyl_transferase-like_C_sf"/>
</dbReference>
<feature type="domain" description="Formyl transferase N-terminal" evidence="9">
    <location>
        <begin position="26"/>
        <end position="182"/>
    </location>
</feature>
<dbReference type="AlphaFoldDB" id="C4FDY0"/>
<dbReference type="InterPro" id="IPR002376">
    <property type="entry name" value="Formyl_transf_N"/>
</dbReference>
<dbReference type="InterPro" id="IPR005794">
    <property type="entry name" value="Fmt"/>
</dbReference>
<comment type="function">
    <text evidence="1 8">Attaches a formyl group to the free amino group of methionyl-tRNA(fMet). The formyl group appears to play a dual role in the initiator identity of N-formylmethionyl-tRNA by promoting its recognition by IF2 and preventing the misappropriation of this tRNA by the elongation apparatus.</text>
</comment>
<dbReference type="EMBL" id="ABYS02000004">
    <property type="protein sequence ID" value="EEP21161.1"/>
    <property type="molecule type" value="Genomic_DNA"/>
</dbReference>
<feature type="binding site" evidence="8">
    <location>
        <begin position="111"/>
        <end position="114"/>
    </location>
    <ligand>
        <name>(6S)-5,6,7,8-tetrahydrofolate</name>
        <dbReference type="ChEBI" id="CHEBI:57453"/>
    </ligand>
</feature>
<dbReference type="CDD" id="cd08704">
    <property type="entry name" value="Met_tRNA_FMT_C"/>
    <property type="match status" value="1"/>
</dbReference>
<dbReference type="GeneID" id="42864801"/>
<dbReference type="HOGENOM" id="CLU_033347_1_0_11"/>
<dbReference type="Gene3D" id="3.10.25.10">
    <property type="entry name" value="Formyl transferase, C-terminal domain"/>
    <property type="match status" value="1"/>
</dbReference>
<protein>
    <recommendedName>
        <fullName evidence="4 8">Methionyl-tRNA formyltransferase</fullName>
        <ecNumber evidence="3 8">2.1.2.9</ecNumber>
    </recommendedName>
</protein>
<dbReference type="InterPro" id="IPR037022">
    <property type="entry name" value="Formyl_trans_C_sf"/>
</dbReference>
<dbReference type="STRING" id="1683.Bang102_004475"/>
<evidence type="ECO:0000259" key="9">
    <source>
        <dbReference type="Pfam" id="PF00551"/>
    </source>
</evidence>
<comment type="catalytic activity">
    <reaction evidence="7 8">
        <text>L-methionyl-tRNA(fMet) + (6R)-10-formyltetrahydrofolate = N-formyl-L-methionyl-tRNA(fMet) + (6S)-5,6,7,8-tetrahydrofolate + H(+)</text>
        <dbReference type="Rhea" id="RHEA:24380"/>
        <dbReference type="Rhea" id="RHEA-COMP:9952"/>
        <dbReference type="Rhea" id="RHEA-COMP:9953"/>
        <dbReference type="ChEBI" id="CHEBI:15378"/>
        <dbReference type="ChEBI" id="CHEBI:57453"/>
        <dbReference type="ChEBI" id="CHEBI:78530"/>
        <dbReference type="ChEBI" id="CHEBI:78844"/>
        <dbReference type="ChEBI" id="CHEBI:195366"/>
        <dbReference type="EC" id="2.1.2.9"/>
    </reaction>
</comment>
<evidence type="ECO:0000259" key="10">
    <source>
        <dbReference type="Pfam" id="PF02911"/>
    </source>
</evidence>
<evidence type="ECO:0000313" key="12">
    <source>
        <dbReference type="Proteomes" id="UP000006408"/>
    </source>
</evidence>
<dbReference type="InterPro" id="IPR005793">
    <property type="entry name" value="Formyl_trans_C"/>
</dbReference>
<organism evidence="11 12">
    <name type="scientific">Bifidobacterium angulatum DSM 20098 = JCM 7096</name>
    <dbReference type="NCBI Taxonomy" id="518635"/>
    <lineage>
        <taxon>Bacteria</taxon>
        <taxon>Bacillati</taxon>
        <taxon>Actinomycetota</taxon>
        <taxon>Actinomycetes</taxon>
        <taxon>Bifidobacteriales</taxon>
        <taxon>Bifidobacteriaceae</taxon>
        <taxon>Bifidobacterium</taxon>
    </lineage>
</organism>
<evidence type="ECO:0000256" key="1">
    <source>
        <dbReference type="ARBA" id="ARBA00002606"/>
    </source>
</evidence>
<dbReference type="InterPro" id="IPR044135">
    <property type="entry name" value="Met-tRNA-FMT_C"/>
</dbReference>
<keyword evidence="5 8" id="KW-0808">Transferase</keyword>
<dbReference type="PANTHER" id="PTHR11138">
    <property type="entry name" value="METHIONYL-TRNA FORMYLTRANSFERASE"/>
    <property type="match status" value="1"/>
</dbReference>
<evidence type="ECO:0000256" key="6">
    <source>
        <dbReference type="ARBA" id="ARBA00022917"/>
    </source>
</evidence>
<reference evidence="11" key="1">
    <citation type="submission" date="2009-04" db="EMBL/GenBank/DDBJ databases">
        <authorList>
            <person name="Weinstock G."/>
            <person name="Sodergren E."/>
            <person name="Clifton S."/>
            <person name="Fulton L."/>
            <person name="Fulton B."/>
            <person name="Courtney L."/>
            <person name="Fronick C."/>
            <person name="Harrison M."/>
            <person name="Strong C."/>
            <person name="Farmer C."/>
            <person name="Delahaunty K."/>
            <person name="Markovic C."/>
            <person name="Hall O."/>
            <person name="Minx P."/>
            <person name="Tomlinson C."/>
            <person name="Mitreva M."/>
            <person name="Nelson J."/>
            <person name="Hou S."/>
            <person name="Wollam A."/>
            <person name="Pepin K.H."/>
            <person name="Johnson M."/>
            <person name="Bhonagiri V."/>
            <person name="Nash W.E."/>
            <person name="Warren W."/>
            <person name="Chinwalla A."/>
            <person name="Mardis E.R."/>
            <person name="Wilson R.K."/>
        </authorList>
    </citation>
    <scope>NUCLEOTIDE SEQUENCE [LARGE SCALE GENOMIC DNA]</scope>
    <source>
        <strain evidence="11">DSM 20098</strain>
    </source>
</reference>
<dbReference type="eggNOG" id="COG0223">
    <property type="taxonomic scope" value="Bacteria"/>
</dbReference>
<evidence type="ECO:0000256" key="2">
    <source>
        <dbReference type="ARBA" id="ARBA00010699"/>
    </source>
</evidence>
<dbReference type="Gene3D" id="3.40.50.170">
    <property type="entry name" value="Formyl transferase, N-terminal domain"/>
    <property type="match status" value="1"/>
</dbReference>
<evidence type="ECO:0000256" key="8">
    <source>
        <dbReference type="HAMAP-Rule" id="MF_00182"/>
    </source>
</evidence>
<evidence type="ECO:0000256" key="3">
    <source>
        <dbReference type="ARBA" id="ARBA00012261"/>
    </source>
</evidence>
<evidence type="ECO:0000313" key="11">
    <source>
        <dbReference type="EMBL" id="EEP21161.1"/>
    </source>
</evidence>
<dbReference type="Proteomes" id="UP000006408">
    <property type="component" value="Unassembled WGS sequence"/>
</dbReference>
<comment type="caution">
    <text evidence="11">The sequence shown here is derived from an EMBL/GenBank/DDBJ whole genome shotgun (WGS) entry which is preliminary data.</text>
</comment>
<dbReference type="SUPFAM" id="SSF50486">
    <property type="entry name" value="FMT C-terminal domain-like"/>
    <property type="match status" value="1"/>
</dbReference>